<name>A0A916SZX4_9SPHN</name>
<protein>
    <recommendedName>
        <fullName evidence="1">DprA winged helix domain-containing protein</fullName>
    </recommendedName>
</protein>
<dbReference type="EMBL" id="BMIH01000002">
    <property type="protein sequence ID" value="GGB25295.1"/>
    <property type="molecule type" value="Genomic_DNA"/>
</dbReference>
<accession>A0A916SZX4</accession>
<proteinExistence type="predicted"/>
<dbReference type="InterPro" id="IPR036388">
    <property type="entry name" value="WH-like_DNA-bd_sf"/>
</dbReference>
<comment type="caution">
    <text evidence="2">The sequence shown here is derived from an EMBL/GenBank/DDBJ whole genome shotgun (WGS) entry which is preliminary data.</text>
</comment>
<reference evidence="2" key="1">
    <citation type="journal article" date="2014" name="Int. J. Syst. Evol. Microbiol.">
        <title>Complete genome sequence of Corynebacterium casei LMG S-19264T (=DSM 44701T), isolated from a smear-ripened cheese.</title>
        <authorList>
            <consortium name="US DOE Joint Genome Institute (JGI-PGF)"/>
            <person name="Walter F."/>
            <person name="Albersmeier A."/>
            <person name="Kalinowski J."/>
            <person name="Ruckert C."/>
        </authorList>
    </citation>
    <scope>NUCLEOTIDE SEQUENCE</scope>
    <source>
        <strain evidence="2">CGMCC 1.15330</strain>
    </source>
</reference>
<dbReference type="InterPro" id="IPR041614">
    <property type="entry name" value="DprA_WH"/>
</dbReference>
<dbReference type="AlphaFoldDB" id="A0A916SZX4"/>
<evidence type="ECO:0000313" key="3">
    <source>
        <dbReference type="Proteomes" id="UP000623067"/>
    </source>
</evidence>
<dbReference type="Pfam" id="PF17782">
    <property type="entry name" value="WHD_DprA"/>
    <property type="match status" value="1"/>
</dbReference>
<dbReference type="Gene3D" id="1.10.10.10">
    <property type="entry name" value="Winged helix-like DNA-binding domain superfamily/Winged helix DNA-binding domain"/>
    <property type="match status" value="1"/>
</dbReference>
<evidence type="ECO:0000259" key="1">
    <source>
        <dbReference type="Pfam" id="PF17782"/>
    </source>
</evidence>
<sequence length="86" mass="9084">MLEQIRPIDPRAVRAPAGRYAAATAGEPDDAARRHIAALLGPVPVAVDEIVRQSQASPAAVQMVLLELELAGRLERHAGGRVSLSL</sequence>
<feature type="domain" description="DprA winged helix" evidence="1">
    <location>
        <begin position="22"/>
        <end position="80"/>
    </location>
</feature>
<reference evidence="2" key="2">
    <citation type="submission" date="2020-09" db="EMBL/GenBank/DDBJ databases">
        <authorList>
            <person name="Sun Q."/>
            <person name="Zhou Y."/>
        </authorList>
    </citation>
    <scope>NUCLEOTIDE SEQUENCE</scope>
    <source>
        <strain evidence="2">CGMCC 1.15330</strain>
    </source>
</reference>
<organism evidence="2 3">
    <name type="scientific">Sphingomonas metalli</name>
    <dbReference type="NCBI Taxonomy" id="1779358"/>
    <lineage>
        <taxon>Bacteria</taxon>
        <taxon>Pseudomonadati</taxon>
        <taxon>Pseudomonadota</taxon>
        <taxon>Alphaproteobacteria</taxon>
        <taxon>Sphingomonadales</taxon>
        <taxon>Sphingomonadaceae</taxon>
        <taxon>Sphingomonas</taxon>
    </lineage>
</organism>
<gene>
    <name evidence="2" type="ORF">GCM10011380_13580</name>
</gene>
<keyword evidence="3" id="KW-1185">Reference proteome</keyword>
<dbReference type="Proteomes" id="UP000623067">
    <property type="component" value="Unassembled WGS sequence"/>
</dbReference>
<evidence type="ECO:0000313" key="2">
    <source>
        <dbReference type="EMBL" id="GGB25295.1"/>
    </source>
</evidence>